<protein>
    <recommendedName>
        <fullName evidence="10">peptidoglycan glycosyltransferase</fullName>
        <ecNumber evidence="10">2.4.99.28</ecNumber>
    </recommendedName>
</protein>
<proteinExistence type="inferred from homology"/>
<dbReference type="GeneID" id="68871789"/>
<dbReference type="GO" id="GO:0006508">
    <property type="term" value="P:proteolysis"/>
    <property type="evidence" value="ECO:0007669"/>
    <property type="project" value="UniProtKB-KW"/>
</dbReference>
<gene>
    <name evidence="16" type="ORF">SUH3_10435</name>
</gene>
<evidence type="ECO:0000256" key="1">
    <source>
        <dbReference type="ARBA" id="ARBA00004752"/>
    </source>
</evidence>
<keyword evidence="12" id="KW-0732">Signal</keyword>
<evidence type="ECO:0000313" key="17">
    <source>
        <dbReference type="Proteomes" id="UP000027746"/>
    </source>
</evidence>
<name>A0A073J3J8_9RHOB</name>
<comment type="similarity">
    <text evidence="3">In the N-terminal section; belongs to the glycosyltransferase 51 family.</text>
</comment>
<dbReference type="InterPro" id="IPR001264">
    <property type="entry name" value="Glyco_trans_51"/>
</dbReference>
<feature type="domain" description="Penicillin-binding protein transpeptidase" evidence="13">
    <location>
        <begin position="293"/>
        <end position="505"/>
    </location>
</feature>
<evidence type="ECO:0000256" key="10">
    <source>
        <dbReference type="ARBA" id="ARBA00044770"/>
    </source>
</evidence>
<comment type="similarity">
    <text evidence="2">In the C-terminal section; belongs to the transpeptidase family.</text>
</comment>
<keyword evidence="4" id="KW-0121">Carboxypeptidase</keyword>
<dbReference type="Pfam" id="PF06832">
    <property type="entry name" value="BiPBP_C"/>
    <property type="match status" value="1"/>
</dbReference>
<dbReference type="GO" id="GO:0008658">
    <property type="term" value="F:penicillin binding"/>
    <property type="evidence" value="ECO:0007669"/>
    <property type="project" value="InterPro"/>
</dbReference>
<dbReference type="InterPro" id="IPR011815">
    <property type="entry name" value="PBP_1c"/>
</dbReference>
<dbReference type="InterPro" id="IPR012338">
    <property type="entry name" value="Beta-lactam/transpept-like"/>
</dbReference>
<dbReference type="InterPro" id="IPR001460">
    <property type="entry name" value="PCN-bd_Tpept"/>
</dbReference>
<evidence type="ECO:0000256" key="5">
    <source>
        <dbReference type="ARBA" id="ARBA00022670"/>
    </source>
</evidence>
<dbReference type="SUPFAM" id="SSF56601">
    <property type="entry name" value="beta-lactamase/transpeptidase-like"/>
    <property type="match status" value="1"/>
</dbReference>
<keyword evidence="17" id="KW-1185">Reference proteome</keyword>
<evidence type="ECO:0000256" key="6">
    <source>
        <dbReference type="ARBA" id="ARBA00022676"/>
    </source>
</evidence>
<dbReference type="OrthoDB" id="9766909at2"/>
<dbReference type="Gene3D" id="1.10.3810.10">
    <property type="entry name" value="Biosynthetic peptidoglycan transglycosylase-like"/>
    <property type="match status" value="1"/>
</dbReference>
<evidence type="ECO:0000313" key="16">
    <source>
        <dbReference type="EMBL" id="KEJ97183.1"/>
    </source>
</evidence>
<evidence type="ECO:0000256" key="8">
    <source>
        <dbReference type="ARBA" id="ARBA00022801"/>
    </source>
</evidence>
<feature type="signal peptide" evidence="12">
    <location>
        <begin position="1"/>
        <end position="23"/>
    </location>
</feature>
<dbReference type="GO" id="GO:0004180">
    <property type="term" value="F:carboxypeptidase activity"/>
    <property type="evidence" value="ECO:0007669"/>
    <property type="project" value="UniProtKB-KW"/>
</dbReference>
<keyword evidence="9" id="KW-0511">Multifunctional enzyme</keyword>
<dbReference type="NCBIfam" id="TIGR02073">
    <property type="entry name" value="PBP_1c"/>
    <property type="match status" value="1"/>
</dbReference>
<dbReference type="InterPro" id="IPR009647">
    <property type="entry name" value="PBP_C"/>
</dbReference>
<keyword evidence="6" id="KW-0328">Glycosyltransferase</keyword>
<keyword evidence="8" id="KW-0378">Hydrolase</keyword>
<dbReference type="GO" id="GO:0008955">
    <property type="term" value="F:peptidoglycan glycosyltransferase activity"/>
    <property type="evidence" value="ECO:0007669"/>
    <property type="project" value="UniProtKB-EC"/>
</dbReference>
<accession>A0A073J3J8</accession>
<keyword evidence="7" id="KW-0808">Transferase</keyword>
<evidence type="ECO:0000256" key="7">
    <source>
        <dbReference type="ARBA" id="ARBA00022679"/>
    </source>
</evidence>
<evidence type="ECO:0000259" key="14">
    <source>
        <dbReference type="Pfam" id="PF00912"/>
    </source>
</evidence>
<dbReference type="EC" id="2.4.99.28" evidence="10"/>
<dbReference type="AlphaFoldDB" id="A0A073J3J8"/>
<evidence type="ECO:0000259" key="15">
    <source>
        <dbReference type="Pfam" id="PF06832"/>
    </source>
</evidence>
<comment type="caution">
    <text evidence="16">The sequence shown here is derived from an EMBL/GenBank/DDBJ whole genome shotgun (WGS) entry which is preliminary data.</text>
</comment>
<evidence type="ECO:0000256" key="4">
    <source>
        <dbReference type="ARBA" id="ARBA00022645"/>
    </source>
</evidence>
<dbReference type="InterPro" id="IPR036950">
    <property type="entry name" value="PBP_transglycosylase"/>
</dbReference>
<dbReference type="GO" id="GO:0030288">
    <property type="term" value="C:outer membrane-bounded periplasmic space"/>
    <property type="evidence" value="ECO:0007669"/>
    <property type="project" value="TreeGrafter"/>
</dbReference>
<dbReference type="InterPro" id="IPR050396">
    <property type="entry name" value="Glycosyltr_51/Transpeptidase"/>
</dbReference>
<dbReference type="Proteomes" id="UP000027746">
    <property type="component" value="Unassembled WGS sequence"/>
</dbReference>
<dbReference type="UniPathway" id="UPA00219"/>
<dbReference type="Pfam" id="PF00905">
    <property type="entry name" value="Transpeptidase"/>
    <property type="match status" value="1"/>
</dbReference>
<dbReference type="EMBL" id="JAMD01000002">
    <property type="protein sequence ID" value="KEJ97183.1"/>
    <property type="molecule type" value="Genomic_DNA"/>
</dbReference>
<comment type="catalytic activity">
    <reaction evidence="11">
        <text>[GlcNAc-(1-&gt;4)-Mur2Ac(oyl-L-Ala-gamma-D-Glu-L-Lys-D-Ala-D-Ala)](n)-di-trans,octa-cis-undecaprenyl diphosphate + beta-D-GlcNAc-(1-&gt;4)-Mur2Ac(oyl-L-Ala-gamma-D-Glu-L-Lys-D-Ala-D-Ala)-di-trans,octa-cis-undecaprenyl diphosphate = [GlcNAc-(1-&gt;4)-Mur2Ac(oyl-L-Ala-gamma-D-Glu-L-Lys-D-Ala-D-Ala)](n+1)-di-trans,octa-cis-undecaprenyl diphosphate + di-trans,octa-cis-undecaprenyl diphosphate + H(+)</text>
        <dbReference type="Rhea" id="RHEA:23708"/>
        <dbReference type="Rhea" id="RHEA-COMP:9602"/>
        <dbReference type="Rhea" id="RHEA-COMP:9603"/>
        <dbReference type="ChEBI" id="CHEBI:15378"/>
        <dbReference type="ChEBI" id="CHEBI:58405"/>
        <dbReference type="ChEBI" id="CHEBI:60033"/>
        <dbReference type="ChEBI" id="CHEBI:78435"/>
        <dbReference type="EC" id="2.4.99.28"/>
    </reaction>
</comment>
<dbReference type="InterPro" id="IPR023346">
    <property type="entry name" value="Lysozyme-like_dom_sf"/>
</dbReference>
<evidence type="ECO:0000256" key="3">
    <source>
        <dbReference type="ARBA" id="ARBA00007739"/>
    </source>
</evidence>
<feature type="chain" id="PRO_5001690277" description="peptidoglycan glycosyltransferase" evidence="12">
    <location>
        <begin position="24"/>
        <end position="669"/>
    </location>
</feature>
<evidence type="ECO:0000256" key="11">
    <source>
        <dbReference type="ARBA" id="ARBA00049902"/>
    </source>
</evidence>
<evidence type="ECO:0000256" key="2">
    <source>
        <dbReference type="ARBA" id="ARBA00007090"/>
    </source>
</evidence>
<evidence type="ECO:0000259" key="13">
    <source>
        <dbReference type="Pfam" id="PF00905"/>
    </source>
</evidence>
<organism evidence="16 17">
    <name type="scientific">Pseudosulfitobacter pseudonitzschiae</name>
    <dbReference type="NCBI Taxonomy" id="1402135"/>
    <lineage>
        <taxon>Bacteria</taxon>
        <taxon>Pseudomonadati</taxon>
        <taxon>Pseudomonadota</taxon>
        <taxon>Alphaproteobacteria</taxon>
        <taxon>Rhodobacterales</taxon>
        <taxon>Roseobacteraceae</taxon>
        <taxon>Pseudosulfitobacter</taxon>
    </lineage>
</organism>
<sequence length="669" mass="70182">MTGGRCLIALAVALALTAGLRDAWDDWVAATVLPPVLAETSVEVRARDGTLLRAYPVEDGRQRLAVALADVDPTFVQMLIAYEDKRFASHNGVDLMALVRAVGQAAWNGDVVSGGSTLTMQVARLLENSGTGRWAGKLRQMRVAWALERRLDKDQILTLYLQHAPYGGAVEGIQSGTRAWFAKPPKRLTPAESALLIALPQAPEGRRPDRNPAAALAARDRVLARLDLSATHAPVPLRMSDMPRLAPHVGDHLVARDPLTVRHDTTLNARLQSALETLAARVVRDQPRGVSTAILVADHQTGEILASIGSADYADGDGAQGFVDMTRALRSPGSTLKPLIYALAFDRGLAHPETIMPDRPTAFGTYAPQNFDGMFRGDVTARHALQLSLNIPPVALTEALGSARLMAALRRSGATPVVQGQPGLAVALGGVGLTLGDLVQLYAALAEGGAGPRLHLEAEAPRAPLARLVGRAAAWQVGDILSDIPPPAGAGVTGLAYKTGTSYGHRDAWAIGYDGRHVIGVWMGRPDGTPVPGAFGGGLAAPVLFEAFGRLKSARDPLPPPPPETLIVPTARLPQPLQRFDARFGAVRSADTLTVAFPPSGAVLAGGDGLTVKMRGGQLPLTVLLNGAPVAAGLRQREVALALDGAGFSRISVVDAAGQSASVEVEVAN</sequence>
<dbReference type="GO" id="GO:0009252">
    <property type="term" value="P:peptidoglycan biosynthetic process"/>
    <property type="evidence" value="ECO:0007669"/>
    <property type="project" value="UniProtKB-UniPathway"/>
</dbReference>
<feature type="domain" description="Glycosyl transferase family 51" evidence="14">
    <location>
        <begin position="54"/>
        <end position="226"/>
    </location>
</feature>
<evidence type="ECO:0000256" key="12">
    <source>
        <dbReference type="SAM" id="SignalP"/>
    </source>
</evidence>
<feature type="domain" description="Penicillin-binding C-terminal" evidence="15">
    <location>
        <begin position="586"/>
        <end position="665"/>
    </location>
</feature>
<evidence type="ECO:0000256" key="9">
    <source>
        <dbReference type="ARBA" id="ARBA00023268"/>
    </source>
</evidence>
<keyword evidence="5" id="KW-0645">Protease</keyword>
<dbReference type="PANTHER" id="PTHR32282:SF15">
    <property type="entry name" value="PENICILLIN-BINDING PROTEIN 1C"/>
    <property type="match status" value="1"/>
</dbReference>
<dbReference type="PANTHER" id="PTHR32282">
    <property type="entry name" value="BINDING PROTEIN TRANSPEPTIDASE, PUTATIVE-RELATED"/>
    <property type="match status" value="1"/>
</dbReference>
<dbReference type="Pfam" id="PF00912">
    <property type="entry name" value="Transgly"/>
    <property type="match status" value="1"/>
</dbReference>
<dbReference type="RefSeq" id="WP_037922933.1">
    <property type="nucleotide sequence ID" value="NZ_CP054599.1"/>
</dbReference>
<comment type="pathway">
    <text evidence="1">Cell wall biogenesis; peptidoglycan biosynthesis.</text>
</comment>
<reference evidence="16 17" key="1">
    <citation type="submission" date="2014-01" db="EMBL/GenBank/DDBJ databases">
        <title>Sulfitobacter sp. H3 (MCCC 1A00686) Genome Sequencing.</title>
        <authorList>
            <person name="Lai Q."/>
            <person name="Hong Z."/>
        </authorList>
    </citation>
    <scope>NUCLEOTIDE SEQUENCE [LARGE SCALE GENOMIC DNA]</scope>
    <source>
        <strain evidence="16 17">H3</strain>
    </source>
</reference>
<dbReference type="SUPFAM" id="SSF53955">
    <property type="entry name" value="Lysozyme-like"/>
    <property type="match status" value="1"/>
</dbReference>
<dbReference type="Gene3D" id="3.40.710.10">
    <property type="entry name" value="DD-peptidase/beta-lactamase superfamily"/>
    <property type="match status" value="1"/>
</dbReference>